<name>A0ABS5Q8U5_9PROT</name>
<dbReference type="EMBL" id="JAHCDA010000001">
    <property type="protein sequence ID" value="MBS7809377.1"/>
    <property type="molecule type" value="Genomic_DNA"/>
</dbReference>
<keyword evidence="2" id="KW-1185">Reference proteome</keyword>
<dbReference type="Gene3D" id="2.60.120.10">
    <property type="entry name" value="Jelly Rolls"/>
    <property type="match status" value="1"/>
</dbReference>
<evidence type="ECO:0000313" key="2">
    <source>
        <dbReference type="Proteomes" id="UP000766336"/>
    </source>
</evidence>
<dbReference type="Proteomes" id="UP000766336">
    <property type="component" value="Unassembled WGS sequence"/>
</dbReference>
<comment type="caution">
    <text evidence="1">The sequence shown here is derived from an EMBL/GenBank/DDBJ whole genome shotgun (WGS) entry which is preliminary data.</text>
</comment>
<protein>
    <submittedName>
        <fullName evidence="1">Cupin</fullName>
    </submittedName>
</protein>
<organism evidence="1 2">
    <name type="scientific">Roseococcus pinisoli</name>
    <dbReference type="NCBI Taxonomy" id="2835040"/>
    <lineage>
        <taxon>Bacteria</taxon>
        <taxon>Pseudomonadati</taxon>
        <taxon>Pseudomonadota</taxon>
        <taxon>Alphaproteobacteria</taxon>
        <taxon>Acetobacterales</taxon>
        <taxon>Roseomonadaceae</taxon>
        <taxon>Roseococcus</taxon>
    </lineage>
</organism>
<evidence type="ECO:0000313" key="1">
    <source>
        <dbReference type="EMBL" id="MBS7809377.1"/>
    </source>
</evidence>
<dbReference type="RefSeq" id="WP_213668085.1">
    <property type="nucleotide sequence ID" value="NZ_JAHCDA010000001.1"/>
</dbReference>
<reference evidence="1 2" key="1">
    <citation type="submission" date="2021-05" db="EMBL/GenBank/DDBJ databases">
        <title>Roseococcus sp. XZZS9, whole genome shotgun sequencing project.</title>
        <authorList>
            <person name="Zhao G."/>
            <person name="Shen L."/>
        </authorList>
    </citation>
    <scope>NUCLEOTIDE SEQUENCE [LARGE SCALE GENOMIC DNA]</scope>
    <source>
        <strain evidence="1 2">XZZS9</strain>
    </source>
</reference>
<dbReference type="CDD" id="cd02219">
    <property type="entry name" value="cupin_YjlB-like"/>
    <property type="match status" value="1"/>
</dbReference>
<dbReference type="PIRSF" id="PIRSF019307">
    <property type="entry name" value="UCP019307"/>
    <property type="match status" value="1"/>
</dbReference>
<dbReference type="PANTHER" id="PTHR36448:SF2">
    <property type="entry name" value="CUPIN TYPE-1 DOMAIN-CONTAINING PROTEIN"/>
    <property type="match status" value="1"/>
</dbReference>
<dbReference type="InterPro" id="IPR047121">
    <property type="entry name" value="YjiB-like"/>
</dbReference>
<gene>
    <name evidence="1" type="ORF">KHU32_00415</name>
</gene>
<dbReference type="PANTHER" id="PTHR36448">
    <property type="entry name" value="BLR7373 PROTEIN"/>
    <property type="match status" value="1"/>
</dbReference>
<dbReference type="SUPFAM" id="SSF51182">
    <property type="entry name" value="RmlC-like cupins"/>
    <property type="match status" value="1"/>
</dbReference>
<dbReference type="InterPro" id="IPR014710">
    <property type="entry name" value="RmlC-like_jellyroll"/>
</dbReference>
<dbReference type="InterPro" id="IPR014500">
    <property type="entry name" value="UCP019307_cupin"/>
</dbReference>
<dbReference type="InterPro" id="IPR011051">
    <property type="entry name" value="RmlC_Cupin_sf"/>
</dbReference>
<sequence length="170" mass="18601">MPPAPPPEILYFGRSDWVPNNARLPVLLYRAAVPEAADRAAAMEALFARNGWPPQWRNGVYTYHHYHSKGHEVLGFAEGEALLKIGGPDGVEVEVQAGDVALLPAGTGHLKRRSSPDFLVVGAYPPDQEGDILREEPSPEARQRIAALPFPDTDPVLGAASPLRKLWRAR</sequence>
<accession>A0ABS5Q8U5</accession>
<proteinExistence type="predicted"/>